<feature type="compositionally biased region" description="Basic residues" evidence="4">
    <location>
        <begin position="88"/>
        <end position="98"/>
    </location>
</feature>
<dbReference type="InterPro" id="IPR050575">
    <property type="entry name" value="BMC_shell"/>
</dbReference>
<keyword evidence="3" id="KW-1283">Bacterial microcompartment</keyword>
<dbReference type="Gene3D" id="3.30.70.1710">
    <property type="match status" value="1"/>
</dbReference>
<evidence type="ECO:0000256" key="4">
    <source>
        <dbReference type="SAM" id="MobiDB-lite"/>
    </source>
</evidence>
<dbReference type="PANTHER" id="PTHR33941">
    <property type="entry name" value="PROPANEDIOL UTILIZATION PROTEIN PDUA"/>
    <property type="match status" value="1"/>
</dbReference>
<dbReference type="EMBL" id="JAWXYB010000018">
    <property type="protein sequence ID" value="MDX5932283.1"/>
    <property type="molecule type" value="Genomic_DNA"/>
</dbReference>
<sequence length="98" mass="10093">MGLVETKGLIGALEAADVMVKSANVELVGKELIGGGYCTIIVRGSVDAVKAATEAGGEAAKRVGELVSVHVIPSPHNDLPALLPAPRTTRKPAKPRRT</sequence>
<dbReference type="GO" id="GO:0031469">
    <property type="term" value="C:bacterial microcompartment"/>
    <property type="evidence" value="ECO:0007669"/>
    <property type="project" value="UniProtKB-SubCell"/>
</dbReference>
<name>A0AAW9DVD7_ACIAO</name>
<dbReference type="InterPro" id="IPR037233">
    <property type="entry name" value="CcmK-like_sf"/>
</dbReference>
<reference evidence="6 7" key="1">
    <citation type="submission" date="2023-11" db="EMBL/GenBank/DDBJ databases">
        <title>MicrobeMod: A computational toolkit for identifying prokaryotic methylation and restriction-modification with nanopore sequencing.</title>
        <authorList>
            <person name="Crits-Christoph A."/>
            <person name="Kang S.C."/>
            <person name="Lee H."/>
            <person name="Ostrov N."/>
        </authorList>
    </citation>
    <scope>NUCLEOTIDE SEQUENCE [LARGE SCALE GENOMIC DNA]</scope>
    <source>
        <strain evidence="6 7">DSMZ 700</strain>
    </source>
</reference>
<dbReference type="Proteomes" id="UP001279553">
    <property type="component" value="Unassembled WGS sequence"/>
</dbReference>
<feature type="domain" description="BMC" evidence="5">
    <location>
        <begin position="1"/>
        <end position="84"/>
    </location>
</feature>
<evidence type="ECO:0000313" key="6">
    <source>
        <dbReference type="EMBL" id="MDX5932283.1"/>
    </source>
</evidence>
<feature type="region of interest" description="Disordered" evidence="4">
    <location>
        <begin position="78"/>
        <end position="98"/>
    </location>
</feature>
<gene>
    <name evidence="6" type="ORF">SIL87_16115</name>
</gene>
<dbReference type="InterPro" id="IPR000249">
    <property type="entry name" value="BMC_dom"/>
</dbReference>
<dbReference type="AlphaFoldDB" id="A0AAW9DVD7"/>
<comment type="subcellular location">
    <subcellularLocation>
        <location evidence="2">Bacterial microcompartment</location>
    </subcellularLocation>
</comment>
<accession>A0AAW9DVD7</accession>
<dbReference type="Pfam" id="PF00936">
    <property type="entry name" value="BMC"/>
    <property type="match status" value="1"/>
</dbReference>
<organism evidence="6 7">
    <name type="scientific">Acidiphilium acidophilum</name>
    <name type="common">Thiobacillus acidophilus</name>
    <dbReference type="NCBI Taxonomy" id="76588"/>
    <lineage>
        <taxon>Bacteria</taxon>
        <taxon>Pseudomonadati</taxon>
        <taxon>Pseudomonadota</taxon>
        <taxon>Alphaproteobacteria</taxon>
        <taxon>Acetobacterales</taxon>
        <taxon>Acidocellaceae</taxon>
        <taxon>Acidiphilium</taxon>
    </lineage>
</organism>
<dbReference type="InterPro" id="IPR044872">
    <property type="entry name" value="CcmK/CsoS1_BMC"/>
</dbReference>
<proteinExistence type="inferred from homology"/>
<comment type="caution">
    <text evidence="6">The sequence shown here is derived from an EMBL/GenBank/DDBJ whole genome shotgun (WGS) entry which is preliminary data.</text>
</comment>
<evidence type="ECO:0000256" key="2">
    <source>
        <dbReference type="ARBA" id="ARBA00024322"/>
    </source>
</evidence>
<dbReference type="PROSITE" id="PS01139">
    <property type="entry name" value="BMC_1"/>
    <property type="match status" value="1"/>
</dbReference>
<dbReference type="PANTHER" id="PTHR33941:SF11">
    <property type="entry name" value="BACTERIAL MICROCOMPARTMENT SHELL PROTEIN PDUJ"/>
    <property type="match status" value="1"/>
</dbReference>
<dbReference type="SUPFAM" id="SSF143414">
    <property type="entry name" value="CcmK-like"/>
    <property type="match status" value="1"/>
</dbReference>
<evidence type="ECO:0000259" key="5">
    <source>
        <dbReference type="PROSITE" id="PS51930"/>
    </source>
</evidence>
<dbReference type="SMART" id="SM00877">
    <property type="entry name" value="BMC"/>
    <property type="match status" value="1"/>
</dbReference>
<evidence type="ECO:0000313" key="7">
    <source>
        <dbReference type="Proteomes" id="UP001279553"/>
    </source>
</evidence>
<dbReference type="InterPro" id="IPR020808">
    <property type="entry name" value="Bact_microcomp_CS"/>
</dbReference>
<evidence type="ECO:0000256" key="3">
    <source>
        <dbReference type="ARBA" id="ARBA00024446"/>
    </source>
</evidence>
<dbReference type="PROSITE" id="PS51930">
    <property type="entry name" value="BMC_2"/>
    <property type="match status" value="1"/>
</dbReference>
<evidence type="ECO:0000256" key="1">
    <source>
        <dbReference type="ARBA" id="ARBA00023780"/>
    </source>
</evidence>
<protein>
    <submittedName>
        <fullName evidence="6">BMC domain-containing protein</fullName>
    </submittedName>
</protein>
<keyword evidence="7" id="KW-1185">Reference proteome</keyword>
<comment type="similarity">
    <text evidence="1">Belongs to the bacterial microcompartments protein family. CsoS1 subfamily.</text>
</comment>